<name>K0S665_THAOC</name>
<comment type="caution">
    <text evidence="2">The sequence shown here is derived from an EMBL/GenBank/DDBJ whole genome shotgun (WGS) entry which is preliminary data.</text>
</comment>
<organism evidence="2 3">
    <name type="scientific">Thalassiosira oceanica</name>
    <name type="common">Marine diatom</name>
    <dbReference type="NCBI Taxonomy" id="159749"/>
    <lineage>
        <taxon>Eukaryota</taxon>
        <taxon>Sar</taxon>
        <taxon>Stramenopiles</taxon>
        <taxon>Ochrophyta</taxon>
        <taxon>Bacillariophyta</taxon>
        <taxon>Coscinodiscophyceae</taxon>
        <taxon>Thalassiosirophycidae</taxon>
        <taxon>Thalassiosirales</taxon>
        <taxon>Thalassiosiraceae</taxon>
        <taxon>Thalassiosira</taxon>
    </lineage>
</organism>
<sequence length="22" mass="2255">LGKTLPGGTDDKKKTSPGPPYP</sequence>
<dbReference type="Proteomes" id="UP000266841">
    <property type="component" value="Unassembled WGS sequence"/>
</dbReference>
<reference evidence="2 3" key="1">
    <citation type="journal article" date="2012" name="Genome Biol.">
        <title>Genome and low-iron response of an oceanic diatom adapted to chronic iron limitation.</title>
        <authorList>
            <person name="Lommer M."/>
            <person name="Specht M."/>
            <person name="Roy A.S."/>
            <person name="Kraemer L."/>
            <person name="Andreson R."/>
            <person name="Gutowska M.A."/>
            <person name="Wolf J."/>
            <person name="Bergner S.V."/>
            <person name="Schilhabel M.B."/>
            <person name="Klostermeier U.C."/>
            <person name="Beiko R.G."/>
            <person name="Rosenstiel P."/>
            <person name="Hippler M."/>
            <person name="Laroche J."/>
        </authorList>
    </citation>
    <scope>NUCLEOTIDE SEQUENCE [LARGE SCALE GENOMIC DNA]</scope>
    <source>
        <strain evidence="2 3">CCMP1005</strain>
    </source>
</reference>
<keyword evidence="3" id="KW-1185">Reference proteome</keyword>
<protein>
    <submittedName>
        <fullName evidence="2">Uncharacterized protein</fullName>
    </submittedName>
</protein>
<evidence type="ECO:0000313" key="3">
    <source>
        <dbReference type="Proteomes" id="UP000266841"/>
    </source>
</evidence>
<evidence type="ECO:0000256" key="1">
    <source>
        <dbReference type="SAM" id="MobiDB-lite"/>
    </source>
</evidence>
<dbReference type="AlphaFoldDB" id="K0S665"/>
<feature type="non-terminal residue" evidence="2">
    <location>
        <position position="1"/>
    </location>
</feature>
<gene>
    <name evidence="2" type="ORF">THAOC_18892</name>
</gene>
<proteinExistence type="predicted"/>
<evidence type="ECO:0000313" key="2">
    <source>
        <dbReference type="EMBL" id="EJK60705.1"/>
    </source>
</evidence>
<feature type="region of interest" description="Disordered" evidence="1">
    <location>
        <begin position="1"/>
        <end position="22"/>
    </location>
</feature>
<accession>K0S665</accession>
<dbReference type="EMBL" id="AGNL01020762">
    <property type="protein sequence ID" value="EJK60705.1"/>
    <property type="molecule type" value="Genomic_DNA"/>
</dbReference>